<protein>
    <recommendedName>
        <fullName evidence="6">Peptidyl-prolyl cis-trans isomerase</fullName>
        <ecNumber evidence="6">5.2.1.8</ecNumber>
    </recommendedName>
</protein>
<evidence type="ECO:0000256" key="5">
    <source>
        <dbReference type="PROSITE-ProRule" id="PRU00277"/>
    </source>
</evidence>
<evidence type="ECO:0000256" key="3">
    <source>
        <dbReference type="ARBA" id="ARBA00023110"/>
    </source>
</evidence>
<reference evidence="8 9" key="1">
    <citation type="submission" date="2019-12" db="EMBL/GenBank/DDBJ databases">
        <title>Novel species isolated from a subtropical stream in China.</title>
        <authorList>
            <person name="Lu H."/>
        </authorList>
    </citation>
    <scope>NUCLEOTIDE SEQUENCE [LARGE SCALE GENOMIC DNA]</scope>
    <source>
        <strain evidence="8 9">FT135W</strain>
    </source>
</reference>
<evidence type="ECO:0000259" key="7">
    <source>
        <dbReference type="PROSITE" id="PS50059"/>
    </source>
</evidence>
<evidence type="ECO:0000256" key="4">
    <source>
        <dbReference type="ARBA" id="ARBA00023235"/>
    </source>
</evidence>
<dbReference type="GO" id="GO:0003755">
    <property type="term" value="F:peptidyl-prolyl cis-trans isomerase activity"/>
    <property type="evidence" value="ECO:0007669"/>
    <property type="project" value="UniProtKB-UniRule"/>
</dbReference>
<comment type="similarity">
    <text evidence="2 6">Belongs to the FKBP-type PPIase family.</text>
</comment>
<proteinExistence type="inferred from homology"/>
<dbReference type="PANTHER" id="PTHR43811">
    <property type="entry name" value="FKBP-TYPE PEPTIDYL-PROLYL CIS-TRANS ISOMERASE FKPA"/>
    <property type="match status" value="1"/>
</dbReference>
<dbReference type="InterPro" id="IPR046357">
    <property type="entry name" value="PPIase_dom_sf"/>
</dbReference>
<sequence length="148" mass="14661">MIAAAVCAVALVACGGGGGDSSTSSPAAGVQPPTALKIEDQVIGTGAEAATGKTASVRYTGYLFDGSRSDLRGTKFDSNVGTGSLFSFVVNANPLQVISGFNSGVLGMKVGGKRVVTIPPSLGYGASGFSSIPGNATLIFEIELVAVN</sequence>
<dbReference type="EC" id="5.2.1.8" evidence="6"/>
<dbReference type="Proteomes" id="UP000479335">
    <property type="component" value="Unassembled WGS sequence"/>
</dbReference>
<feature type="domain" description="PPIase FKBP-type" evidence="7">
    <location>
        <begin position="52"/>
        <end position="148"/>
    </location>
</feature>
<name>A0A6L8KCW2_9BURK</name>
<comment type="catalytic activity">
    <reaction evidence="1 5 6">
        <text>[protein]-peptidylproline (omega=180) = [protein]-peptidylproline (omega=0)</text>
        <dbReference type="Rhea" id="RHEA:16237"/>
        <dbReference type="Rhea" id="RHEA-COMP:10747"/>
        <dbReference type="Rhea" id="RHEA-COMP:10748"/>
        <dbReference type="ChEBI" id="CHEBI:83833"/>
        <dbReference type="ChEBI" id="CHEBI:83834"/>
        <dbReference type="EC" id="5.2.1.8"/>
    </reaction>
</comment>
<keyword evidence="9" id="KW-1185">Reference proteome</keyword>
<evidence type="ECO:0000313" key="8">
    <source>
        <dbReference type="EMBL" id="MYM25236.1"/>
    </source>
</evidence>
<dbReference type="Gene3D" id="3.10.50.40">
    <property type="match status" value="1"/>
</dbReference>
<dbReference type="SUPFAM" id="SSF54534">
    <property type="entry name" value="FKBP-like"/>
    <property type="match status" value="1"/>
</dbReference>
<dbReference type="InterPro" id="IPR001179">
    <property type="entry name" value="PPIase_FKBP_dom"/>
</dbReference>
<dbReference type="PANTHER" id="PTHR43811:SF19">
    <property type="entry name" value="39 KDA FK506-BINDING NUCLEAR PROTEIN"/>
    <property type="match status" value="1"/>
</dbReference>
<gene>
    <name evidence="8" type="ORF">GTP46_21635</name>
</gene>
<comment type="caution">
    <text evidence="8">The sequence shown here is derived from an EMBL/GenBank/DDBJ whole genome shotgun (WGS) entry which is preliminary data.</text>
</comment>
<dbReference type="PROSITE" id="PS50059">
    <property type="entry name" value="FKBP_PPIASE"/>
    <property type="match status" value="1"/>
</dbReference>
<evidence type="ECO:0000256" key="6">
    <source>
        <dbReference type="RuleBase" id="RU003915"/>
    </source>
</evidence>
<evidence type="ECO:0000256" key="2">
    <source>
        <dbReference type="ARBA" id="ARBA00006577"/>
    </source>
</evidence>
<dbReference type="Pfam" id="PF00254">
    <property type="entry name" value="FKBP_C"/>
    <property type="match status" value="1"/>
</dbReference>
<keyword evidence="3 5" id="KW-0697">Rotamase</keyword>
<organism evidence="8 9">
    <name type="scientific">Duganella flavida</name>
    <dbReference type="NCBI Taxonomy" id="2692175"/>
    <lineage>
        <taxon>Bacteria</taxon>
        <taxon>Pseudomonadati</taxon>
        <taxon>Pseudomonadota</taxon>
        <taxon>Betaproteobacteria</taxon>
        <taxon>Burkholderiales</taxon>
        <taxon>Oxalobacteraceae</taxon>
        <taxon>Telluria group</taxon>
        <taxon>Duganella</taxon>
    </lineage>
</organism>
<dbReference type="EMBL" id="WWCN01000014">
    <property type="protein sequence ID" value="MYM25236.1"/>
    <property type="molecule type" value="Genomic_DNA"/>
</dbReference>
<keyword evidence="4 5" id="KW-0413">Isomerase</keyword>
<accession>A0A6L8KCW2</accession>
<dbReference type="AlphaFoldDB" id="A0A6L8KCW2"/>
<evidence type="ECO:0000256" key="1">
    <source>
        <dbReference type="ARBA" id="ARBA00000971"/>
    </source>
</evidence>
<evidence type="ECO:0000313" key="9">
    <source>
        <dbReference type="Proteomes" id="UP000479335"/>
    </source>
</evidence>